<evidence type="ECO:0000313" key="3">
    <source>
        <dbReference type="EMBL" id="CDW51959.1"/>
    </source>
</evidence>
<feature type="region of interest" description="Disordered" evidence="1">
    <location>
        <begin position="165"/>
        <end position="191"/>
    </location>
</feature>
<protein>
    <submittedName>
        <fullName evidence="3">Alba domain containing protein</fullName>
    </submittedName>
</protein>
<reference evidence="3" key="1">
    <citation type="submission" date="2014-01" db="EMBL/GenBank/DDBJ databases">
        <authorList>
            <person name="Aslett M."/>
        </authorList>
    </citation>
    <scope>NUCLEOTIDE SEQUENCE</scope>
</reference>
<dbReference type="Pfam" id="PF01918">
    <property type="entry name" value="Alba"/>
    <property type="match status" value="1"/>
</dbReference>
<dbReference type="EMBL" id="HG805812">
    <property type="protein sequence ID" value="CDW51959.1"/>
    <property type="molecule type" value="Genomic_DNA"/>
</dbReference>
<accession>A0A077YW14</accession>
<dbReference type="Proteomes" id="UP000030665">
    <property type="component" value="Unassembled WGS sequence"/>
</dbReference>
<feature type="compositionally biased region" description="Polar residues" evidence="1">
    <location>
        <begin position="165"/>
        <end position="174"/>
    </location>
</feature>
<proteinExistence type="predicted"/>
<name>A0A077YW14_TRITR</name>
<dbReference type="GO" id="GO:0003676">
    <property type="term" value="F:nucleic acid binding"/>
    <property type="evidence" value="ECO:0007669"/>
    <property type="project" value="InterPro"/>
</dbReference>
<gene>
    <name evidence="3" type="ORF">TTRE_0000021801</name>
</gene>
<evidence type="ECO:0000313" key="4">
    <source>
        <dbReference type="Proteomes" id="UP000030665"/>
    </source>
</evidence>
<dbReference type="OrthoDB" id="424402at2759"/>
<dbReference type="InterPro" id="IPR036882">
    <property type="entry name" value="Alba-like_dom_sf"/>
</dbReference>
<dbReference type="AlphaFoldDB" id="A0A077YW14"/>
<evidence type="ECO:0000259" key="2">
    <source>
        <dbReference type="Pfam" id="PF01918"/>
    </source>
</evidence>
<keyword evidence="4" id="KW-1185">Reference proteome</keyword>
<dbReference type="InterPro" id="IPR002775">
    <property type="entry name" value="DNA/RNA-bd_Alba-like"/>
</dbReference>
<dbReference type="Gene3D" id="3.30.110.20">
    <property type="entry name" value="Alba-like domain"/>
    <property type="match status" value="1"/>
</dbReference>
<dbReference type="SUPFAM" id="SSF82704">
    <property type="entry name" value="AlbA-like"/>
    <property type="match status" value="1"/>
</dbReference>
<dbReference type="STRING" id="36087.A0A077YW14"/>
<sequence>MEELNPKDDKALENLILLYPFLSSKEIAVVKVKSSSSVKNLVRFAKEALTGAERRKVVFVGIGSACSRAISCVEGLKRELSMKNVTIHQRTKISFDNSVSGSSKEDKSIWSSFARGPISKPKAALSQTASSFDVESIYLLTSLDPLPEEDTADLSGVHQSVVASGKRQVNSSRLMETPANPWKRVKQTSAP</sequence>
<feature type="domain" description="DNA/RNA-binding protein Alba-like" evidence="2">
    <location>
        <begin position="29"/>
        <end position="94"/>
    </location>
</feature>
<organism evidence="3 4">
    <name type="scientific">Trichuris trichiura</name>
    <name type="common">Whipworm</name>
    <name type="synonym">Trichocephalus trichiurus</name>
    <dbReference type="NCBI Taxonomy" id="36087"/>
    <lineage>
        <taxon>Eukaryota</taxon>
        <taxon>Metazoa</taxon>
        <taxon>Ecdysozoa</taxon>
        <taxon>Nematoda</taxon>
        <taxon>Enoplea</taxon>
        <taxon>Dorylaimia</taxon>
        <taxon>Trichinellida</taxon>
        <taxon>Trichuridae</taxon>
        <taxon>Trichuris</taxon>
    </lineage>
</organism>
<evidence type="ECO:0000256" key="1">
    <source>
        <dbReference type="SAM" id="MobiDB-lite"/>
    </source>
</evidence>
<reference evidence="3" key="2">
    <citation type="submission" date="2014-03" db="EMBL/GenBank/DDBJ databases">
        <title>The whipworm genome and dual-species transcriptomics of an intimate host-pathogen interaction.</title>
        <authorList>
            <person name="Foth B.J."/>
            <person name="Tsai I.J."/>
            <person name="Reid A.J."/>
            <person name="Bancroft A.J."/>
            <person name="Nichol S."/>
            <person name="Tracey A."/>
            <person name="Holroyd N."/>
            <person name="Cotton J.A."/>
            <person name="Stanley E.J."/>
            <person name="Zarowiecki M."/>
            <person name="Liu J.Z."/>
            <person name="Huckvale T."/>
            <person name="Cooper P.J."/>
            <person name="Grencis R.K."/>
            <person name="Berriman M."/>
        </authorList>
    </citation>
    <scope>NUCLEOTIDE SEQUENCE [LARGE SCALE GENOMIC DNA]</scope>
</reference>